<keyword evidence="9" id="KW-1185">Reference proteome</keyword>
<protein>
    <recommendedName>
        <fullName evidence="7">GTD-binding domain-containing protein</fullName>
    </recommendedName>
</protein>
<evidence type="ECO:0000313" key="8">
    <source>
        <dbReference type="EMBL" id="KAK7304141.1"/>
    </source>
</evidence>
<keyword evidence="4" id="KW-0472">Membrane</keyword>
<evidence type="ECO:0000259" key="7">
    <source>
        <dbReference type="PROSITE" id="PS51775"/>
    </source>
</evidence>
<sequence length="469" mass="52491">MAETGTWSVISRTKSDVSAMKDTLVAQQQLLQKLYAELDQEREASASAASEALDMILRLQGEMAAVKMEASHYKRMTEERIGHAEASIEAFDELMYQKEMEIASLEFQVQAYKHKLISLGCDLSASELESSEDIQCHMKNGGQGSNVRRLNSMPPILYKSSLVAFRKWDRSPSPVIDVIPKVVEENTDQEVAPLRLYLARKPVDFASGSGTLGSYLNRIKELDEQVRVISDCNEGESVNLSGTRGRSCLHFSQASTKVTCDQTDRLLSISSDGESAHDSEGVADNSTVSVNVHDVFEVPQTSDQHGVGEHGKTRLEKWNSDAENRLTKPDAVSEGVVEPPFKHNAGKIKGMLRVCHEIKTSRCNDVRTTIIGQGKEGVDVDCSSQAEFQKLNQRIERLERERIRERQEITCEGNDEEQLRLLKDIQSLLKSMQSEIRDKKTKQISPIPMDDDVSKAMASLQEAMLHFWL</sequence>
<feature type="region of interest" description="Disordered" evidence="6">
    <location>
        <begin position="302"/>
        <end position="321"/>
    </location>
</feature>
<feature type="coiled-coil region" evidence="5">
    <location>
        <begin position="388"/>
        <end position="442"/>
    </location>
</feature>
<keyword evidence="5" id="KW-0175">Coiled coil</keyword>
<evidence type="ECO:0000256" key="3">
    <source>
        <dbReference type="ARBA" id="ARBA00022989"/>
    </source>
</evidence>
<evidence type="ECO:0000256" key="5">
    <source>
        <dbReference type="SAM" id="Coils"/>
    </source>
</evidence>
<dbReference type="AlphaFoldDB" id="A0AAN9JU90"/>
<dbReference type="GO" id="GO:0016020">
    <property type="term" value="C:membrane"/>
    <property type="evidence" value="ECO:0007669"/>
    <property type="project" value="UniProtKB-SubCell"/>
</dbReference>
<dbReference type="PANTHER" id="PTHR31422">
    <property type="entry name" value="BNAANNG28530D PROTEIN"/>
    <property type="match status" value="1"/>
</dbReference>
<dbReference type="Proteomes" id="UP001359559">
    <property type="component" value="Unassembled WGS sequence"/>
</dbReference>
<dbReference type="InterPro" id="IPR007656">
    <property type="entry name" value="GTD-bd"/>
</dbReference>
<organism evidence="8 9">
    <name type="scientific">Clitoria ternatea</name>
    <name type="common">Butterfly pea</name>
    <dbReference type="NCBI Taxonomy" id="43366"/>
    <lineage>
        <taxon>Eukaryota</taxon>
        <taxon>Viridiplantae</taxon>
        <taxon>Streptophyta</taxon>
        <taxon>Embryophyta</taxon>
        <taxon>Tracheophyta</taxon>
        <taxon>Spermatophyta</taxon>
        <taxon>Magnoliopsida</taxon>
        <taxon>eudicotyledons</taxon>
        <taxon>Gunneridae</taxon>
        <taxon>Pentapetalae</taxon>
        <taxon>rosids</taxon>
        <taxon>fabids</taxon>
        <taxon>Fabales</taxon>
        <taxon>Fabaceae</taxon>
        <taxon>Papilionoideae</taxon>
        <taxon>50 kb inversion clade</taxon>
        <taxon>NPAAA clade</taxon>
        <taxon>indigoferoid/millettioid clade</taxon>
        <taxon>Phaseoleae</taxon>
        <taxon>Clitoria</taxon>
    </lineage>
</organism>
<gene>
    <name evidence="8" type="ORF">RJT34_15215</name>
</gene>
<keyword evidence="3" id="KW-1133">Transmembrane helix</keyword>
<name>A0AAN9JU90_CLITE</name>
<feature type="coiled-coil region" evidence="5">
    <location>
        <begin position="24"/>
        <end position="51"/>
    </location>
</feature>
<dbReference type="EMBL" id="JAYKXN010000003">
    <property type="protein sequence ID" value="KAK7304141.1"/>
    <property type="molecule type" value="Genomic_DNA"/>
</dbReference>
<feature type="domain" description="GTD-binding" evidence="7">
    <location>
        <begin position="15"/>
        <end position="113"/>
    </location>
</feature>
<evidence type="ECO:0000313" key="9">
    <source>
        <dbReference type="Proteomes" id="UP001359559"/>
    </source>
</evidence>
<dbReference type="PROSITE" id="PS51775">
    <property type="entry name" value="GTD_BINDING"/>
    <property type="match status" value="1"/>
</dbReference>
<dbReference type="Pfam" id="PF04576">
    <property type="entry name" value="Zein-binding"/>
    <property type="match status" value="1"/>
</dbReference>
<comment type="subcellular location">
    <subcellularLocation>
        <location evidence="1">Membrane</location>
    </subcellularLocation>
</comment>
<evidence type="ECO:0000256" key="6">
    <source>
        <dbReference type="SAM" id="MobiDB-lite"/>
    </source>
</evidence>
<evidence type="ECO:0000256" key="2">
    <source>
        <dbReference type="ARBA" id="ARBA00022692"/>
    </source>
</evidence>
<reference evidence="8 9" key="1">
    <citation type="submission" date="2024-01" db="EMBL/GenBank/DDBJ databases">
        <title>The genomes of 5 underutilized Papilionoideae crops provide insights into root nodulation and disease resistance.</title>
        <authorList>
            <person name="Yuan L."/>
        </authorList>
    </citation>
    <scope>NUCLEOTIDE SEQUENCE [LARGE SCALE GENOMIC DNA]</scope>
    <source>
        <strain evidence="8">LY-2023</strain>
        <tissue evidence="8">Leaf</tissue>
    </source>
</reference>
<dbReference type="GO" id="GO:0080115">
    <property type="term" value="F:myosin XI tail binding"/>
    <property type="evidence" value="ECO:0007669"/>
    <property type="project" value="UniProtKB-ARBA"/>
</dbReference>
<dbReference type="PANTHER" id="PTHR31422:SF1">
    <property type="entry name" value="GTD-BINDING DOMAIN-CONTAINING PROTEIN"/>
    <property type="match status" value="1"/>
</dbReference>
<proteinExistence type="predicted"/>
<accession>A0AAN9JU90</accession>
<evidence type="ECO:0000256" key="1">
    <source>
        <dbReference type="ARBA" id="ARBA00004370"/>
    </source>
</evidence>
<evidence type="ECO:0000256" key="4">
    <source>
        <dbReference type="ARBA" id="ARBA00023136"/>
    </source>
</evidence>
<feature type="compositionally biased region" description="Basic and acidic residues" evidence="6">
    <location>
        <begin position="306"/>
        <end position="321"/>
    </location>
</feature>
<keyword evidence="2" id="KW-0812">Transmembrane</keyword>
<comment type="caution">
    <text evidence="8">The sequence shown here is derived from an EMBL/GenBank/DDBJ whole genome shotgun (WGS) entry which is preliminary data.</text>
</comment>